<comment type="subcellular location">
    <subcellularLocation>
        <location evidence="1">Cell outer membrane</location>
        <topology evidence="1">Peripheral membrane protein</topology>
    </subcellularLocation>
</comment>
<dbReference type="EMBL" id="FOFN01000002">
    <property type="protein sequence ID" value="SEQ39011.1"/>
    <property type="molecule type" value="Genomic_DNA"/>
</dbReference>
<dbReference type="PANTHER" id="PTHR35936:SF19">
    <property type="entry name" value="AMINO-ACID-BINDING PROTEIN YXEM-RELATED"/>
    <property type="match status" value="1"/>
</dbReference>
<evidence type="ECO:0000256" key="1">
    <source>
        <dbReference type="ARBA" id="ARBA00004339"/>
    </source>
</evidence>
<accession>A0A1H9FM51</accession>
<gene>
    <name evidence="6" type="ORF">SAMN05421824_1519</name>
</gene>
<dbReference type="Pfam" id="PF00497">
    <property type="entry name" value="SBP_bac_3"/>
    <property type="match status" value="1"/>
</dbReference>
<dbReference type="InterPro" id="IPR023346">
    <property type="entry name" value="Lysozyme-like_dom_sf"/>
</dbReference>
<feature type="signal peptide" evidence="4">
    <location>
        <begin position="1"/>
        <end position="23"/>
    </location>
</feature>
<dbReference type="SUPFAM" id="SSF53955">
    <property type="entry name" value="Lysozyme-like"/>
    <property type="match status" value="1"/>
</dbReference>
<evidence type="ECO:0000313" key="6">
    <source>
        <dbReference type="EMBL" id="SEQ39011.1"/>
    </source>
</evidence>
<keyword evidence="7" id="KW-1185">Reference proteome</keyword>
<proteinExistence type="predicted"/>
<evidence type="ECO:0000259" key="5">
    <source>
        <dbReference type="SMART" id="SM00062"/>
    </source>
</evidence>
<dbReference type="SUPFAM" id="SSF53850">
    <property type="entry name" value="Periplasmic binding protein-like II"/>
    <property type="match status" value="1"/>
</dbReference>
<dbReference type="Pfam" id="PF01464">
    <property type="entry name" value="SLT"/>
    <property type="match status" value="1"/>
</dbReference>
<dbReference type="OrthoDB" id="9815002at2"/>
<organism evidence="6 7">
    <name type="scientific">Hyunsoonleella jejuensis</name>
    <dbReference type="NCBI Taxonomy" id="419940"/>
    <lineage>
        <taxon>Bacteria</taxon>
        <taxon>Pseudomonadati</taxon>
        <taxon>Bacteroidota</taxon>
        <taxon>Flavobacteriia</taxon>
        <taxon>Flavobacteriales</taxon>
        <taxon>Flavobacteriaceae</taxon>
    </lineage>
</organism>
<reference evidence="6 7" key="1">
    <citation type="submission" date="2016-10" db="EMBL/GenBank/DDBJ databases">
        <authorList>
            <person name="de Groot N.N."/>
        </authorList>
    </citation>
    <scope>NUCLEOTIDE SEQUENCE [LARGE SCALE GENOMIC DNA]</scope>
    <source>
        <strain evidence="6 7">DSM 21035</strain>
    </source>
</reference>
<feature type="chain" id="PRO_5011795126" evidence="4">
    <location>
        <begin position="24"/>
        <end position="485"/>
    </location>
</feature>
<dbReference type="SMART" id="SM00062">
    <property type="entry name" value="PBPb"/>
    <property type="match status" value="1"/>
</dbReference>
<keyword evidence="2 4" id="KW-0732">Signal</keyword>
<sequence>MKRSIQFFLVLLLLHVVSCKNQSNPKTDDNTEVYNPFVANSVDKDLDDIKKDGVLKALVVYSSTSYFLYKGEAMGFEYELLQRLADHLDLKLEIVVSHNLDAEFEVLNRGDVDLVAHGMTVTNQRKWEVDFTEYLYITKQVLVQKKPDNYRTLSWQRLNKQLIHSPMELINDTVSIRKNSAYYERLLSLSNEIGGNIIIDTLDSQLSTGEIIDMVAEGKIKYTIADENLAKINASDNPILNIDVPISFSQRIAWVVRKKSPKLKAAINKWIVSQRKKTEYNVIYNKYFKNKRSFKRRTHSDYYSLKNNQISQYDHLIKQYAKSLGWDWRLLASQVYQESRFHPGASSWAGARGLMQVMPATARELGIKDVTNPNESMRGGTKYLKTIYNRFTDIPDELNRIKFTLAAYNCGYSHVLDAQRLAKENGLNPKIWTNHVEKMIKALSSPRNYKKPFIKYGYVRGSEPANYVNQIFERYALYTDFIQVK</sequence>
<keyword evidence="3" id="KW-0472">Membrane</keyword>
<keyword evidence="3" id="KW-0998">Cell outer membrane</keyword>
<dbReference type="Gene3D" id="1.10.530.10">
    <property type="match status" value="1"/>
</dbReference>
<dbReference type="CDD" id="cd13403">
    <property type="entry name" value="MLTF-like"/>
    <property type="match status" value="1"/>
</dbReference>
<name>A0A1H9FM51_9FLAO</name>
<dbReference type="RefSeq" id="WP_092578157.1">
    <property type="nucleotide sequence ID" value="NZ_FOFN01000002.1"/>
</dbReference>
<dbReference type="InterPro" id="IPR001638">
    <property type="entry name" value="Solute-binding_3/MltF_N"/>
</dbReference>
<evidence type="ECO:0000256" key="3">
    <source>
        <dbReference type="ARBA" id="ARBA00023237"/>
    </source>
</evidence>
<evidence type="ECO:0000313" key="7">
    <source>
        <dbReference type="Proteomes" id="UP000198999"/>
    </source>
</evidence>
<dbReference type="Gene3D" id="3.40.190.10">
    <property type="entry name" value="Periplasmic binding protein-like II"/>
    <property type="match status" value="2"/>
</dbReference>
<dbReference type="GO" id="GO:0009279">
    <property type="term" value="C:cell outer membrane"/>
    <property type="evidence" value="ECO:0007669"/>
    <property type="project" value="UniProtKB-SubCell"/>
</dbReference>
<dbReference type="Proteomes" id="UP000198999">
    <property type="component" value="Unassembled WGS sequence"/>
</dbReference>
<feature type="domain" description="Solute-binding protein family 3/N-terminal" evidence="5">
    <location>
        <begin position="57"/>
        <end position="291"/>
    </location>
</feature>
<dbReference type="PANTHER" id="PTHR35936">
    <property type="entry name" value="MEMBRANE-BOUND LYTIC MUREIN TRANSGLYCOSYLASE F"/>
    <property type="match status" value="1"/>
</dbReference>
<evidence type="ECO:0000256" key="2">
    <source>
        <dbReference type="ARBA" id="ARBA00022729"/>
    </source>
</evidence>
<dbReference type="AlphaFoldDB" id="A0A1H9FM51"/>
<protein>
    <submittedName>
        <fullName evidence="6">Membrane-bound lytic murein transglycosylase F</fullName>
    </submittedName>
</protein>
<dbReference type="CDD" id="cd01009">
    <property type="entry name" value="PBP2_YfhD_N"/>
    <property type="match status" value="1"/>
</dbReference>
<dbReference type="STRING" id="419940.SAMN05421824_1519"/>
<dbReference type="InterPro" id="IPR008258">
    <property type="entry name" value="Transglycosylase_SLT_dom_1"/>
</dbReference>
<evidence type="ECO:0000256" key="4">
    <source>
        <dbReference type="SAM" id="SignalP"/>
    </source>
</evidence>